<name>A0ABT8BTZ1_9VIBR</name>
<comment type="caution">
    <text evidence="1">The sequence shown here is derived from an EMBL/GenBank/DDBJ whole genome shotgun (WGS) entry which is preliminary data.</text>
</comment>
<dbReference type="Proteomes" id="UP001238540">
    <property type="component" value="Unassembled WGS sequence"/>
</dbReference>
<accession>A0ABT8BTZ1</accession>
<dbReference type="EMBL" id="JAUFQC010000001">
    <property type="protein sequence ID" value="MDN3610458.1"/>
    <property type="molecule type" value="Genomic_DNA"/>
</dbReference>
<protein>
    <submittedName>
        <fullName evidence="1">Uncharacterized protein</fullName>
    </submittedName>
</protein>
<sequence>MPRQVEVGKGNQCCGGWPSGLRSALFPTKEEMIGRCILTTPRKIAATC</sequence>
<organism evidence="1 2">
    <name type="scientific">Vibrio ostreicida</name>
    <dbReference type="NCBI Taxonomy" id="526588"/>
    <lineage>
        <taxon>Bacteria</taxon>
        <taxon>Pseudomonadati</taxon>
        <taxon>Pseudomonadota</taxon>
        <taxon>Gammaproteobacteria</taxon>
        <taxon>Vibrionales</taxon>
        <taxon>Vibrionaceae</taxon>
        <taxon>Vibrio</taxon>
    </lineage>
</organism>
<proteinExistence type="predicted"/>
<evidence type="ECO:0000313" key="1">
    <source>
        <dbReference type="EMBL" id="MDN3610458.1"/>
    </source>
</evidence>
<dbReference type="RefSeq" id="WP_290312037.1">
    <property type="nucleotide sequence ID" value="NZ_JAUFQC010000001.1"/>
</dbReference>
<evidence type="ECO:0000313" key="2">
    <source>
        <dbReference type="Proteomes" id="UP001238540"/>
    </source>
</evidence>
<keyword evidence="2" id="KW-1185">Reference proteome</keyword>
<reference evidence="2" key="1">
    <citation type="journal article" date="2019" name="Int. J. Syst. Evol. Microbiol.">
        <title>The Global Catalogue of Microorganisms (GCM) 10K type strain sequencing project: providing services to taxonomists for standard genome sequencing and annotation.</title>
        <authorList>
            <consortium name="The Broad Institute Genomics Platform"/>
            <consortium name="The Broad Institute Genome Sequencing Center for Infectious Disease"/>
            <person name="Wu L."/>
            <person name="Ma J."/>
        </authorList>
    </citation>
    <scope>NUCLEOTIDE SEQUENCE [LARGE SCALE GENOMIC DNA]</scope>
    <source>
        <strain evidence="2">CECT 7398</strain>
    </source>
</reference>
<gene>
    <name evidence="1" type="ORF">QWZ16_12170</name>
</gene>